<dbReference type="AlphaFoldDB" id="A0A127Q9S2"/>
<organism evidence="11 12">
    <name type="scientific">Collimonas pratensis</name>
    <dbReference type="NCBI Taxonomy" id="279113"/>
    <lineage>
        <taxon>Bacteria</taxon>
        <taxon>Pseudomonadati</taxon>
        <taxon>Pseudomonadota</taxon>
        <taxon>Betaproteobacteria</taxon>
        <taxon>Burkholderiales</taxon>
        <taxon>Oxalobacteraceae</taxon>
        <taxon>Collimonas</taxon>
    </lineage>
</organism>
<feature type="domain" description="TonB C-terminal" evidence="10">
    <location>
        <begin position="7"/>
        <end position="103"/>
    </location>
</feature>
<keyword evidence="6" id="KW-0812">Transmembrane</keyword>
<dbReference type="GO" id="GO:0031992">
    <property type="term" value="F:energy transducer activity"/>
    <property type="evidence" value="ECO:0007669"/>
    <property type="project" value="TreeGrafter"/>
</dbReference>
<dbReference type="PATRIC" id="fig|279113.9.peg.4470"/>
<evidence type="ECO:0000256" key="9">
    <source>
        <dbReference type="ARBA" id="ARBA00023136"/>
    </source>
</evidence>
<accession>A0A127Q9S2</accession>
<dbReference type="InterPro" id="IPR037682">
    <property type="entry name" value="TonB_C"/>
</dbReference>
<dbReference type="EMBL" id="CP013234">
    <property type="protein sequence ID" value="AMP06820.1"/>
    <property type="molecule type" value="Genomic_DNA"/>
</dbReference>
<evidence type="ECO:0000313" key="12">
    <source>
        <dbReference type="Proteomes" id="UP000074561"/>
    </source>
</evidence>
<keyword evidence="3" id="KW-0813">Transport</keyword>
<keyword evidence="5" id="KW-0997">Cell inner membrane</keyword>
<comment type="subcellular location">
    <subcellularLocation>
        <location evidence="1">Cell inner membrane</location>
        <topology evidence="1">Single-pass membrane protein</topology>
        <orientation evidence="1">Periplasmic side</orientation>
    </subcellularLocation>
</comment>
<dbReference type="GO" id="GO:0015031">
    <property type="term" value="P:protein transport"/>
    <property type="evidence" value="ECO:0007669"/>
    <property type="project" value="UniProtKB-KW"/>
</dbReference>
<evidence type="ECO:0000256" key="7">
    <source>
        <dbReference type="ARBA" id="ARBA00022927"/>
    </source>
</evidence>
<evidence type="ECO:0000256" key="5">
    <source>
        <dbReference type="ARBA" id="ARBA00022519"/>
    </source>
</evidence>
<keyword evidence="8" id="KW-1133">Transmembrane helix</keyword>
<evidence type="ECO:0000256" key="4">
    <source>
        <dbReference type="ARBA" id="ARBA00022475"/>
    </source>
</evidence>
<dbReference type="STRING" id="279113.CPter91_4513"/>
<dbReference type="PANTHER" id="PTHR33446:SF2">
    <property type="entry name" value="PROTEIN TONB"/>
    <property type="match status" value="1"/>
</dbReference>
<dbReference type="InterPro" id="IPR051045">
    <property type="entry name" value="TonB-dependent_transducer"/>
</dbReference>
<proteinExistence type="inferred from homology"/>
<dbReference type="Gene3D" id="3.30.1150.10">
    <property type="match status" value="1"/>
</dbReference>
<dbReference type="GO" id="GO:0055085">
    <property type="term" value="P:transmembrane transport"/>
    <property type="evidence" value="ECO:0007669"/>
    <property type="project" value="InterPro"/>
</dbReference>
<evidence type="ECO:0000259" key="10">
    <source>
        <dbReference type="PROSITE" id="PS52015"/>
    </source>
</evidence>
<dbReference type="PROSITE" id="PS52015">
    <property type="entry name" value="TONB_CTD"/>
    <property type="match status" value="1"/>
</dbReference>
<evidence type="ECO:0000256" key="6">
    <source>
        <dbReference type="ARBA" id="ARBA00022692"/>
    </source>
</evidence>
<name>A0A127Q9S2_9BURK</name>
<keyword evidence="9" id="KW-0472">Membrane</keyword>
<dbReference type="Pfam" id="PF03544">
    <property type="entry name" value="TonB_C"/>
    <property type="match status" value="1"/>
</dbReference>
<protein>
    <submittedName>
        <fullName evidence="11">TonB family C-terminal domain protein</fullName>
    </submittedName>
</protein>
<sequence>MPDNMVAKEVGDISCQIPQLLYPSHAQQLGMEGTAILHITVGTRGQIETAEVRTSTGNAELDAAAVTSVMQAHCKLHQENGRPIRVSTLLPVSFYLERGHLKTI</sequence>
<keyword evidence="7" id="KW-0653">Protein transport</keyword>
<evidence type="ECO:0000256" key="8">
    <source>
        <dbReference type="ARBA" id="ARBA00022989"/>
    </source>
</evidence>
<dbReference type="InterPro" id="IPR006260">
    <property type="entry name" value="TonB/TolA_C"/>
</dbReference>
<dbReference type="GO" id="GO:0098797">
    <property type="term" value="C:plasma membrane protein complex"/>
    <property type="evidence" value="ECO:0007669"/>
    <property type="project" value="TreeGrafter"/>
</dbReference>
<keyword evidence="4" id="KW-1003">Cell membrane</keyword>
<dbReference type="NCBIfam" id="TIGR01352">
    <property type="entry name" value="tonB_Cterm"/>
    <property type="match status" value="1"/>
</dbReference>
<dbReference type="SUPFAM" id="SSF74653">
    <property type="entry name" value="TolA/TonB C-terminal domain"/>
    <property type="match status" value="1"/>
</dbReference>
<dbReference type="Proteomes" id="UP000074561">
    <property type="component" value="Chromosome"/>
</dbReference>
<reference evidence="11 12" key="1">
    <citation type="submission" date="2015-11" db="EMBL/GenBank/DDBJ databases">
        <title>Exploring the genomic traits of fungus-feeding bacterial genus Collimonas.</title>
        <authorList>
            <person name="Song C."/>
            <person name="Schmidt R."/>
            <person name="de Jager V."/>
            <person name="Krzyzanowska D."/>
            <person name="Jongedijk E."/>
            <person name="Cankar K."/>
            <person name="Beekwilder J."/>
            <person name="van Veen A."/>
            <person name="de Boer W."/>
            <person name="van Veen J.A."/>
            <person name="Garbeva P."/>
        </authorList>
    </citation>
    <scope>NUCLEOTIDE SEQUENCE [LARGE SCALE GENOMIC DNA]</scope>
    <source>
        <strain evidence="11 12">Ter91</strain>
    </source>
</reference>
<evidence type="ECO:0000256" key="2">
    <source>
        <dbReference type="ARBA" id="ARBA00006555"/>
    </source>
</evidence>
<evidence type="ECO:0000256" key="3">
    <source>
        <dbReference type="ARBA" id="ARBA00022448"/>
    </source>
</evidence>
<evidence type="ECO:0000313" key="11">
    <source>
        <dbReference type="EMBL" id="AMP06820.1"/>
    </source>
</evidence>
<gene>
    <name evidence="11" type="ORF">CPter91_4513</name>
</gene>
<dbReference type="KEGG" id="cpra:CPter91_4513"/>
<comment type="similarity">
    <text evidence="2">Belongs to the TonB family.</text>
</comment>
<evidence type="ECO:0000256" key="1">
    <source>
        <dbReference type="ARBA" id="ARBA00004383"/>
    </source>
</evidence>
<dbReference type="PANTHER" id="PTHR33446">
    <property type="entry name" value="PROTEIN TONB-RELATED"/>
    <property type="match status" value="1"/>
</dbReference>